<keyword evidence="1" id="KW-0472">Membrane</keyword>
<feature type="transmembrane region" description="Helical" evidence="1">
    <location>
        <begin position="42"/>
        <end position="67"/>
    </location>
</feature>
<keyword evidence="1" id="KW-1133">Transmembrane helix</keyword>
<evidence type="ECO:0000313" key="2">
    <source>
        <dbReference type="EMBL" id="JAP36642.1"/>
    </source>
</evidence>
<dbReference type="EMBL" id="GEDG01001745">
    <property type="protein sequence ID" value="JAP36642.1"/>
    <property type="molecule type" value="Transcribed_RNA"/>
</dbReference>
<organism evidence="2">
    <name type="scientific">Solanum chacoense</name>
    <name type="common">Chaco potato</name>
    <dbReference type="NCBI Taxonomy" id="4108"/>
    <lineage>
        <taxon>Eukaryota</taxon>
        <taxon>Viridiplantae</taxon>
        <taxon>Streptophyta</taxon>
        <taxon>Embryophyta</taxon>
        <taxon>Tracheophyta</taxon>
        <taxon>Spermatophyta</taxon>
        <taxon>Magnoliopsida</taxon>
        <taxon>eudicotyledons</taxon>
        <taxon>Gunneridae</taxon>
        <taxon>Pentapetalae</taxon>
        <taxon>asterids</taxon>
        <taxon>lamiids</taxon>
        <taxon>Solanales</taxon>
        <taxon>Solanaceae</taxon>
        <taxon>Solanoideae</taxon>
        <taxon>Solaneae</taxon>
        <taxon>Solanum</taxon>
    </lineage>
</organism>
<evidence type="ECO:0000256" key="1">
    <source>
        <dbReference type="SAM" id="Phobius"/>
    </source>
</evidence>
<dbReference type="AlphaFoldDB" id="A0A0V0IVT0"/>
<proteinExistence type="predicted"/>
<reference evidence="2" key="1">
    <citation type="submission" date="2015-12" db="EMBL/GenBank/DDBJ databases">
        <title>Gene expression during late stages of embryo sac development: a critical building block for successful pollen-pistil interactions.</title>
        <authorList>
            <person name="Liu Y."/>
            <person name="Joly V."/>
            <person name="Sabar M."/>
            <person name="Matton D.P."/>
        </authorList>
    </citation>
    <scope>NUCLEOTIDE SEQUENCE</scope>
</reference>
<sequence length="68" mass="8071">MQLEQRICWTGTSRVRISLRLGCKCSYHNCCYWFKRFIFGLLLLNLVGLMVLLLCFYSLLLLITSYLE</sequence>
<accession>A0A0V0IVT0</accession>
<name>A0A0V0IVT0_SOLCH</name>
<protein>
    <submittedName>
        <fullName evidence="2">Putative ovule protein</fullName>
    </submittedName>
</protein>
<keyword evidence="1" id="KW-0812">Transmembrane</keyword>